<dbReference type="Gene3D" id="3.30.70.1230">
    <property type="entry name" value="Nucleotide cyclase"/>
    <property type="match status" value="1"/>
</dbReference>
<dbReference type="Pfam" id="PF00211">
    <property type="entry name" value="Guanylate_cyc"/>
    <property type="match status" value="1"/>
</dbReference>
<dbReference type="CDD" id="cd07302">
    <property type="entry name" value="CHD"/>
    <property type="match status" value="1"/>
</dbReference>
<dbReference type="GO" id="GO:0038060">
    <property type="term" value="P:nitric oxide-cGMP-mediated signaling"/>
    <property type="evidence" value="ECO:0007669"/>
    <property type="project" value="TreeGrafter"/>
</dbReference>
<dbReference type="InterPro" id="IPR001054">
    <property type="entry name" value="A/G_cyclase"/>
</dbReference>
<reference evidence="2 3" key="1">
    <citation type="submission" date="2015-09" db="EMBL/GenBank/DDBJ databases">
        <authorList>
            <consortium name="Swine Surveillance"/>
        </authorList>
    </citation>
    <scope>NUCLEOTIDE SEQUENCE [LARGE SCALE GENOMIC DNA]</scope>
    <source>
        <strain evidence="2 3">CECT 7557</strain>
    </source>
</reference>
<dbReference type="GO" id="GO:0070026">
    <property type="term" value="F:nitric oxide binding"/>
    <property type="evidence" value="ECO:0007669"/>
    <property type="project" value="TreeGrafter"/>
</dbReference>
<dbReference type="PANTHER" id="PTHR45655:SF8">
    <property type="entry name" value="SOLUBLE GUANYLATE CYCLASE GCY-33"/>
    <property type="match status" value="1"/>
</dbReference>
<organism evidence="2 3">
    <name type="scientific">Tritonibacter multivorans</name>
    <dbReference type="NCBI Taxonomy" id="928856"/>
    <lineage>
        <taxon>Bacteria</taxon>
        <taxon>Pseudomonadati</taxon>
        <taxon>Pseudomonadota</taxon>
        <taxon>Alphaproteobacteria</taxon>
        <taxon>Rhodobacterales</taxon>
        <taxon>Paracoccaceae</taxon>
        <taxon>Tritonibacter</taxon>
    </lineage>
</organism>
<evidence type="ECO:0000259" key="1">
    <source>
        <dbReference type="PROSITE" id="PS50125"/>
    </source>
</evidence>
<keyword evidence="3" id="KW-1185">Reference proteome</keyword>
<dbReference type="EMBL" id="CYSD01000043">
    <property type="protein sequence ID" value="CUH82163.1"/>
    <property type="molecule type" value="Genomic_DNA"/>
</dbReference>
<dbReference type="InterPro" id="IPR029787">
    <property type="entry name" value="Nucleotide_cyclase"/>
</dbReference>
<dbReference type="SUPFAM" id="SSF55073">
    <property type="entry name" value="Nucleotide cyclase"/>
    <property type="match status" value="1"/>
</dbReference>
<dbReference type="STRING" id="928856.SAMN04488049_105134"/>
<evidence type="ECO:0000313" key="3">
    <source>
        <dbReference type="Proteomes" id="UP000052022"/>
    </source>
</evidence>
<gene>
    <name evidence="2" type="primary">cya_8</name>
    <name evidence="2" type="ORF">TRM7557_03788</name>
</gene>
<dbReference type="SMART" id="SM00044">
    <property type="entry name" value="CYCc"/>
    <property type="match status" value="1"/>
</dbReference>
<sequence length="354" mass="39806">MSITAINEQLLRAIGVGVALVRQRDLQFVFFNQSFAEWFGTPDPETRLDQVLEGLDVEMLKEQGEGALRFSSEITIKRKRRTLIFAVNISGADETGEPLLVVECQNITRIRELESMIDSYSTMVERNTRELEREKDRVERLLLNLMPRSVYEEFKTFGVVTPQLYQDVSVVMLDFVNFTDFASRTDPTVTLSELNDIFTAFDRIVEQYGCERIKTIGDAYLAVSGMPRPTPDHASSVAHCAIRFLRYLERRNQSHPHKWQARIGLASGAAVGSVVGIQKYVYDVFGPAVNLAARLQVYAHPMKIAAPLTMEDALLDEFDVKRIGSADLKGIGEVELINVVGEHPSAKRAGKSIF</sequence>
<dbReference type="GO" id="GO:0004383">
    <property type="term" value="F:guanylate cyclase activity"/>
    <property type="evidence" value="ECO:0007669"/>
    <property type="project" value="TreeGrafter"/>
</dbReference>
<keyword evidence="2" id="KW-0456">Lyase</keyword>
<dbReference type="GO" id="GO:0004016">
    <property type="term" value="F:adenylate cyclase activity"/>
    <property type="evidence" value="ECO:0007669"/>
    <property type="project" value="UniProtKB-EC"/>
</dbReference>
<feature type="domain" description="Guanylate cyclase" evidence="1">
    <location>
        <begin position="169"/>
        <end position="296"/>
    </location>
</feature>
<dbReference type="GO" id="GO:0019826">
    <property type="term" value="F:oxygen sensor activity"/>
    <property type="evidence" value="ECO:0007669"/>
    <property type="project" value="TreeGrafter"/>
</dbReference>
<name>A0A0P1GKH0_9RHOB</name>
<proteinExistence type="predicted"/>
<dbReference type="EC" id="4.6.1.1" evidence="2"/>
<dbReference type="Gene3D" id="6.10.250.780">
    <property type="match status" value="1"/>
</dbReference>
<protein>
    <submittedName>
        <fullName evidence="2">Adenylate cyclase</fullName>
        <ecNumber evidence="2">4.6.1.1</ecNumber>
    </submittedName>
</protein>
<dbReference type="GO" id="GO:0070482">
    <property type="term" value="P:response to oxygen levels"/>
    <property type="evidence" value="ECO:0007669"/>
    <property type="project" value="TreeGrafter"/>
</dbReference>
<dbReference type="OrthoDB" id="315417at2"/>
<dbReference type="PANTHER" id="PTHR45655">
    <property type="entry name" value="GUANYLATE CYCLASE SOLUBLE SUBUNIT BETA-2"/>
    <property type="match status" value="1"/>
</dbReference>
<dbReference type="AlphaFoldDB" id="A0A0P1GKH0"/>
<accession>A0A0P1GKH0</accession>
<dbReference type="PROSITE" id="PS50125">
    <property type="entry name" value="GUANYLATE_CYCLASE_2"/>
    <property type="match status" value="1"/>
</dbReference>
<dbReference type="GO" id="GO:0008074">
    <property type="term" value="C:guanylate cyclase complex, soluble"/>
    <property type="evidence" value="ECO:0007669"/>
    <property type="project" value="TreeGrafter"/>
</dbReference>
<dbReference type="Proteomes" id="UP000052022">
    <property type="component" value="Unassembled WGS sequence"/>
</dbReference>
<evidence type="ECO:0000313" key="2">
    <source>
        <dbReference type="EMBL" id="CUH82163.1"/>
    </source>
</evidence>
<dbReference type="RefSeq" id="WP_058291759.1">
    <property type="nucleotide sequence ID" value="NZ_CYSD01000043.1"/>
</dbReference>